<reference evidence="2 3" key="1">
    <citation type="submission" date="2019-01" db="EMBL/GenBank/DDBJ databases">
        <authorList>
            <person name="Chen W.-M."/>
        </authorList>
    </citation>
    <scope>NUCLEOTIDE SEQUENCE [LARGE SCALE GENOMIC DNA]</scope>
    <source>
        <strain evidence="2 3">KYPY4</strain>
    </source>
</reference>
<sequence>MLTPPPLNTAAVQAARCAERAAVRARTRGLTLIELLMFIVVVSAALAGLLRVFMQSSASSADPLLRRQALAIAESLLEEVTLMPYTWCDGDDANVSTTSSASGCAGAADAIGPEAGESRTGVPSFDNVNDYNGLAMNGITDISGSAVAGLAGYSANVSVAAAALNDITSGSGDALRITVTVNAPGGVSVVLDGYRTRHAPNASL</sequence>
<name>A0A437RCL2_9BURK</name>
<evidence type="ECO:0000313" key="3">
    <source>
        <dbReference type="Proteomes" id="UP000285575"/>
    </source>
</evidence>
<accession>A0A437RCL2</accession>
<dbReference type="RefSeq" id="WP_128229978.1">
    <property type="nucleotide sequence ID" value="NZ_SACR01000005.1"/>
</dbReference>
<dbReference type="PROSITE" id="PS00409">
    <property type="entry name" value="PROKAR_NTER_METHYL"/>
    <property type="match status" value="1"/>
</dbReference>
<dbReference type="EMBL" id="SACR01000005">
    <property type="protein sequence ID" value="RVU44433.1"/>
    <property type="molecule type" value="Genomic_DNA"/>
</dbReference>
<keyword evidence="1" id="KW-0472">Membrane</keyword>
<comment type="caution">
    <text evidence="2">The sequence shown here is derived from an EMBL/GenBank/DDBJ whole genome shotgun (WGS) entry which is preliminary data.</text>
</comment>
<organism evidence="2 3">
    <name type="scientific">Rubrivivax rivuli</name>
    <dbReference type="NCBI Taxonomy" id="1862385"/>
    <lineage>
        <taxon>Bacteria</taxon>
        <taxon>Pseudomonadati</taxon>
        <taxon>Pseudomonadota</taxon>
        <taxon>Betaproteobacteria</taxon>
        <taxon>Burkholderiales</taxon>
        <taxon>Sphaerotilaceae</taxon>
        <taxon>Rubrivivax</taxon>
    </lineage>
</organism>
<keyword evidence="3" id="KW-1185">Reference proteome</keyword>
<evidence type="ECO:0000256" key="1">
    <source>
        <dbReference type="SAM" id="Phobius"/>
    </source>
</evidence>
<keyword evidence="1" id="KW-0812">Transmembrane</keyword>
<proteinExistence type="predicted"/>
<feature type="transmembrane region" description="Helical" evidence="1">
    <location>
        <begin position="30"/>
        <end position="54"/>
    </location>
</feature>
<dbReference type="OrthoDB" id="8759523at2"/>
<protein>
    <submittedName>
        <fullName evidence="2">Type II secretion system protein</fullName>
    </submittedName>
</protein>
<keyword evidence="1" id="KW-1133">Transmembrane helix</keyword>
<dbReference type="InterPro" id="IPR012902">
    <property type="entry name" value="N_methyl_site"/>
</dbReference>
<evidence type="ECO:0000313" key="2">
    <source>
        <dbReference type="EMBL" id="RVU44433.1"/>
    </source>
</evidence>
<dbReference type="AlphaFoldDB" id="A0A437RCL2"/>
<dbReference type="Proteomes" id="UP000285575">
    <property type="component" value="Unassembled WGS sequence"/>
</dbReference>
<gene>
    <name evidence="2" type="ORF">EOE66_17350</name>
</gene>